<evidence type="ECO:0000256" key="11">
    <source>
        <dbReference type="RuleBase" id="RU003953"/>
    </source>
</evidence>
<evidence type="ECO:0000256" key="2">
    <source>
        <dbReference type="ARBA" id="ARBA00007265"/>
    </source>
</evidence>
<evidence type="ECO:0000256" key="1">
    <source>
        <dbReference type="ARBA" id="ARBA00001946"/>
    </source>
</evidence>
<evidence type="ECO:0000256" key="8">
    <source>
        <dbReference type="ARBA" id="ARBA00022741"/>
    </source>
</evidence>
<evidence type="ECO:0000259" key="12">
    <source>
        <dbReference type="SMART" id="SM00471"/>
    </source>
</evidence>
<dbReference type="InterPro" id="IPR032810">
    <property type="entry name" value="CCA-adding_enz_C"/>
</dbReference>
<comment type="cofactor">
    <cofactor evidence="1">
        <name>Mg(2+)</name>
        <dbReference type="ChEBI" id="CHEBI:18420"/>
    </cofactor>
</comment>
<keyword evidence="4 11" id="KW-0808">Transferase</keyword>
<keyword evidence="6" id="KW-0548">Nucleotidyltransferase</keyword>
<dbReference type="PANTHER" id="PTHR47545">
    <property type="entry name" value="MULTIFUNCTIONAL CCA PROTEIN"/>
    <property type="match status" value="1"/>
</dbReference>
<dbReference type="InterPro" id="IPR043519">
    <property type="entry name" value="NT_sf"/>
</dbReference>
<proteinExistence type="inferred from homology"/>
<accession>A0A0P6XJH6</accession>
<dbReference type="EMBL" id="LGHJ01000013">
    <property type="protein sequence ID" value="KPL75864.1"/>
    <property type="molecule type" value="Genomic_DNA"/>
</dbReference>
<evidence type="ECO:0000256" key="10">
    <source>
        <dbReference type="ARBA" id="ARBA00022884"/>
    </source>
</evidence>
<dbReference type="CDD" id="cd05398">
    <property type="entry name" value="NT_ClassII-CCAase"/>
    <property type="match status" value="1"/>
</dbReference>
<dbReference type="Pfam" id="PF13735">
    <property type="entry name" value="tRNA_NucTran2_2"/>
    <property type="match status" value="1"/>
</dbReference>
<dbReference type="InterPro" id="IPR003607">
    <property type="entry name" value="HD/PDEase_dom"/>
</dbReference>
<dbReference type="NCBIfam" id="TIGR00277">
    <property type="entry name" value="HDIG"/>
    <property type="match status" value="1"/>
</dbReference>
<feature type="domain" description="HD/PDEase" evidence="12">
    <location>
        <begin position="240"/>
        <end position="421"/>
    </location>
</feature>
<dbReference type="GO" id="GO:0000166">
    <property type="term" value="F:nucleotide binding"/>
    <property type="evidence" value="ECO:0007669"/>
    <property type="project" value="UniProtKB-KW"/>
</dbReference>
<dbReference type="STRING" id="360411.AC812_07765"/>
<dbReference type="GO" id="GO:0000049">
    <property type="term" value="F:tRNA binding"/>
    <property type="evidence" value="ECO:0007669"/>
    <property type="project" value="UniProtKB-KW"/>
</dbReference>
<comment type="similarity">
    <text evidence="2 11">Belongs to the tRNA nucleotidyltransferase/poly(A) polymerase family.</text>
</comment>
<keyword evidence="10 11" id="KW-0694">RNA-binding</keyword>
<dbReference type="InterPro" id="IPR006675">
    <property type="entry name" value="HDIG_dom"/>
</dbReference>
<dbReference type="GO" id="GO:0046872">
    <property type="term" value="F:metal ion binding"/>
    <property type="evidence" value="ECO:0007669"/>
    <property type="project" value="UniProtKB-KW"/>
</dbReference>
<dbReference type="GO" id="GO:0008033">
    <property type="term" value="P:tRNA processing"/>
    <property type="evidence" value="ECO:0007669"/>
    <property type="project" value="UniProtKB-KW"/>
</dbReference>
<evidence type="ECO:0000256" key="6">
    <source>
        <dbReference type="ARBA" id="ARBA00022695"/>
    </source>
</evidence>
<dbReference type="SUPFAM" id="SSF81891">
    <property type="entry name" value="Poly A polymerase C-terminal region-like"/>
    <property type="match status" value="1"/>
</dbReference>
<evidence type="ECO:0000256" key="9">
    <source>
        <dbReference type="ARBA" id="ARBA00022842"/>
    </source>
</evidence>
<keyword evidence="7" id="KW-0479">Metal-binding</keyword>
<name>A0A0P6XJH6_9CHLR</name>
<dbReference type="InterPro" id="IPR006674">
    <property type="entry name" value="HD_domain"/>
</dbReference>
<dbReference type="GO" id="GO:0016779">
    <property type="term" value="F:nucleotidyltransferase activity"/>
    <property type="evidence" value="ECO:0007669"/>
    <property type="project" value="UniProtKB-KW"/>
</dbReference>
<dbReference type="Pfam" id="PF12627">
    <property type="entry name" value="PolyA_pol_RNAbd"/>
    <property type="match status" value="1"/>
</dbReference>
<evidence type="ECO:0000256" key="3">
    <source>
        <dbReference type="ARBA" id="ARBA00022555"/>
    </source>
</evidence>
<evidence type="ECO:0000256" key="7">
    <source>
        <dbReference type="ARBA" id="ARBA00022723"/>
    </source>
</evidence>
<dbReference type="RefSeq" id="WP_061918195.1">
    <property type="nucleotide sequence ID" value="NZ_DF967971.1"/>
</dbReference>
<evidence type="ECO:0000256" key="5">
    <source>
        <dbReference type="ARBA" id="ARBA00022694"/>
    </source>
</evidence>
<evidence type="ECO:0000313" key="13">
    <source>
        <dbReference type="EMBL" id="KPL75864.1"/>
    </source>
</evidence>
<dbReference type="InterPro" id="IPR002646">
    <property type="entry name" value="PolA_pol_head_dom"/>
</dbReference>
<keyword evidence="5" id="KW-0819">tRNA processing</keyword>
<sequence>MLITLEGLFPDPAVHQLVRRQARHNQRIYLVGGCIRDLLLGHSSRDFDFVVGGDAIQVARQIARELDAAFYILDDERNTGRVILQNSTGQRYYLDFARMRGFQIEQDLKSRDFTVNAMAIDLMEEGRILDPLNGSLDLRKKILRACSEHSFEQDAVRVLRAIRLSMQLEFQIEKQTIQRLRSAVGLLPEFSIERQRDEFFKMLDGRQIHTAIDLMDRLGVLEVLIPELNQTRGVQQTAPHTLPVWEHTLETLRWLEELYQLLVYGPEFINGENLLVGMASLALGRYRAELQTHFSTSIHAERSLRGLLFFTGLLHDIGKPLAQEVQDDGRIRFLNHDRYGAEMVEKIARRFALSNPEVERITLLVREHMRVHHLASTSNQVSRRSIYRYFRELGESGVDLCLLSLADTLATYGITIPPARWERELVICRQLLESWFEKRAETIAPPRLVSGDDLMNRFGLKPGPQLGRLLENVREAQAAGQIHTVDEAFNLVESLLSDYSMGEGTENHGTKDG</sequence>
<dbReference type="SMART" id="SM00471">
    <property type="entry name" value="HDc"/>
    <property type="match status" value="1"/>
</dbReference>
<evidence type="ECO:0000313" key="14">
    <source>
        <dbReference type="Proteomes" id="UP000050514"/>
    </source>
</evidence>
<organism evidence="13 14">
    <name type="scientific">Bellilinea caldifistulae</name>
    <dbReference type="NCBI Taxonomy" id="360411"/>
    <lineage>
        <taxon>Bacteria</taxon>
        <taxon>Bacillati</taxon>
        <taxon>Chloroflexota</taxon>
        <taxon>Anaerolineae</taxon>
        <taxon>Anaerolineales</taxon>
        <taxon>Anaerolineaceae</taxon>
        <taxon>Bellilinea</taxon>
    </lineage>
</organism>
<dbReference type="PATRIC" id="fig|360411.5.peg.3120"/>
<comment type="caution">
    <text evidence="13">The sequence shown here is derived from an EMBL/GenBank/DDBJ whole genome shotgun (WGS) entry which is preliminary data.</text>
</comment>
<dbReference type="InterPro" id="IPR050124">
    <property type="entry name" value="tRNA_CCA-adding_enzyme"/>
</dbReference>
<dbReference type="Proteomes" id="UP000050514">
    <property type="component" value="Unassembled WGS sequence"/>
</dbReference>
<keyword evidence="14" id="KW-1185">Reference proteome</keyword>
<reference evidence="13 14" key="1">
    <citation type="submission" date="2015-07" db="EMBL/GenBank/DDBJ databases">
        <title>Draft genome of Bellilinea caldifistulae DSM 17877.</title>
        <authorList>
            <person name="Hemp J."/>
            <person name="Ward L.M."/>
            <person name="Pace L.A."/>
            <person name="Fischer W.W."/>
        </authorList>
    </citation>
    <scope>NUCLEOTIDE SEQUENCE [LARGE SCALE GENOMIC DNA]</scope>
    <source>
        <strain evidence="13 14">GOMI-1</strain>
    </source>
</reference>
<dbReference type="PANTHER" id="PTHR47545:SF2">
    <property type="entry name" value="CC-ADDING TRNA NUCLEOTIDYLTRANSFERASE"/>
    <property type="match status" value="1"/>
</dbReference>
<dbReference type="AlphaFoldDB" id="A0A0P6XJH6"/>
<evidence type="ECO:0000256" key="4">
    <source>
        <dbReference type="ARBA" id="ARBA00022679"/>
    </source>
</evidence>
<keyword evidence="3" id="KW-0820">tRNA-binding</keyword>
<keyword evidence="9" id="KW-0460">Magnesium</keyword>
<dbReference type="Gene3D" id="3.30.460.10">
    <property type="entry name" value="Beta Polymerase, domain 2"/>
    <property type="match status" value="1"/>
</dbReference>
<protein>
    <recommendedName>
        <fullName evidence="12">HD/PDEase domain-containing protein</fullName>
    </recommendedName>
</protein>
<dbReference type="Gene3D" id="1.10.3090.10">
    <property type="entry name" value="cca-adding enzyme, domain 2"/>
    <property type="match status" value="1"/>
</dbReference>
<dbReference type="SUPFAM" id="SSF81301">
    <property type="entry name" value="Nucleotidyltransferase"/>
    <property type="match status" value="1"/>
</dbReference>
<dbReference type="Pfam" id="PF01966">
    <property type="entry name" value="HD"/>
    <property type="match status" value="1"/>
</dbReference>
<dbReference type="Pfam" id="PF01743">
    <property type="entry name" value="PolyA_pol"/>
    <property type="match status" value="1"/>
</dbReference>
<gene>
    <name evidence="13" type="ORF">AC812_07765</name>
</gene>
<dbReference type="OrthoDB" id="9805698at2"/>
<dbReference type="CDD" id="cd00077">
    <property type="entry name" value="HDc"/>
    <property type="match status" value="1"/>
</dbReference>
<keyword evidence="8" id="KW-0547">Nucleotide-binding</keyword>
<dbReference type="InterPro" id="IPR032828">
    <property type="entry name" value="PolyA_RNA-bd"/>
</dbReference>